<dbReference type="InterPro" id="IPR052566">
    <property type="entry name" value="Non-lysos_glucosylceramidase"/>
</dbReference>
<dbReference type="Gene3D" id="1.50.10.10">
    <property type="match status" value="1"/>
</dbReference>
<dbReference type="InterPro" id="IPR006775">
    <property type="entry name" value="GH116_catalytic"/>
</dbReference>
<name>A0ABZ0RPQ6_9BACT</name>
<dbReference type="GO" id="GO:0016798">
    <property type="term" value="F:hydrolase activity, acting on glycosyl bonds"/>
    <property type="evidence" value="ECO:0007669"/>
    <property type="project" value="UniProtKB-KW"/>
</dbReference>
<dbReference type="PANTHER" id="PTHR12654">
    <property type="entry name" value="BILE ACID BETA-GLUCOSIDASE-RELATED"/>
    <property type="match status" value="1"/>
</dbReference>
<evidence type="ECO:0000313" key="4">
    <source>
        <dbReference type="EMBL" id="WPJ98234.1"/>
    </source>
</evidence>
<dbReference type="PROSITE" id="PS51318">
    <property type="entry name" value="TAT"/>
    <property type="match status" value="1"/>
</dbReference>
<dbReference type="InterPro" id="IPR008928">
    <property type="entry name" value="6-hairpin_glycosidase_sf"/>
</dbReference>
<feature type="domain" description="Glycosyl-hydrolase family 116 N-terminal" evidence="3">
    <location>
        <begin position="309"/>
        <end position="593"/>
    </location>
</feature>
<dbReference type="SUPFAM" id="SSF49899">
    <property type="entry name" value="Concanavalin A-like lectins/glucanases"/>
    <property type="match status" value="1"/>
</dbReference>
<dbReference type="Pfam" id="PF13385">
    <property type="entry name" value="Laminin_G_3"/>
    <property type="match status" value="1"/>
</dbReference>
<organism evidence="4 5">
    <name type="scientific">Coraliomargarita algicola</name>
    <dbReference type="NCBI Taxonomy" id="3092156"/>
    <lineage>
        <taxon>Bacteria</taxon>
        <taxon>Pseudomonadati</taxon>
        <taxon>Verrucomicrobiota</taxon>
        <taxon>Opitutia</taxon>
        <taxon>Puniceicoccales</taxon>
        <taxon>Coraliomargaritaceae</taxon>
        <taxon>Coraliomargarita</taxon>
    </lineage>
</organism>
<dbReference type="EC" id="3.2.1.-" evidence="4"/>
<dbReference type="Gene3D" id="2.60.120.200">
    <property type="match status" value="1"/>
</dbReference>
<proteinExistence type="predicted"/>
<keyword evidence="4" id="KW-0326">Glycosidase</keyword>
<dbReference type="PANTHER" id="PTHR12654:SF0">
    <property type="entry name" value="NON-LYSOSOMAL GLUCOSYLCERAMIDASE"/>
    <property type="match status" value="1"/>
</dbReference>
<dbReference type="InterPro" id="IPR012341">
    <property type="entry name" value="6hp_glycosidase-like_sf"/>
</dbReference>
<accession>A0ABZ0RPQ6</accession>
<keyword evidence="5" id="KW-1185">Reference proteome</keyword>
<sequence>MACMSRRRFLVAASTAAAGMAAGPALAMVGERKNYADLVSGHQSIRAYWRFDGDLSDVLGNFAAKSPSKLQFVKGAMDGQALSLAPGMHVTVPNLKPVGRGAATLELFFRVNALPDGEYDPVIISRASEGLINYVVGVQRDLSALTYTHNGRVNTVVNLPTGKPVELGRWYHLVVMSEHLDLRIYVDGHECALTGGAFHFKYYDDSKEMVPMTFGAIAKKERREALVELDEVAYYDIGLGIDEIRSHLIAAGWGARLNEVGREASQYLAGLEQARESGEQKLLNDPALTARGSSKVYRDKMLEAISFTVGGIGAGGIQFNGSAEPAIWQIACNTSEHRKTEAFIAVRVQSKGGEPILRALQTQPVGPFAAMSSLRFIGEYPFANYQFEDSALPVEVELEVFNPLTPMDAKSSAIPCAIYTVKVSNPSASPVTVDILAVQKNMVGYSTGMRGSKEAYGQNQNRIEQNGKAAWLHMTQTGSDSDMVLKTEAVDATGQAAWESEKSLYDTFAKEGQLKGGLTAKPSAANQTLSGALSAPLKLAPGESKSLRFTLTWYMPKAKQGEKESWTHSGNMYQNWWSNAVDVADYLWENLDDLTRRTKRFHDAFYASNLPVWLLDRMGSQLAVLRSQTCWWAADGYFGAYEGVGCCAGNCTHVWHYAQGHARLFPELGRKMREEDFAVMSPEGRIVMRHSSLSGRATDGHFGTLLNAYREHLCSPDNSWLAQQWPKIEKAIDWAIEQWDPDKDGFMEGRQDNTLDGHMFGCSSWIGSMYLSSLEAVARMADIQGATAKAKALRAIRASGKQLQNERLWNGEYYIQARGKQRSGDYFDGCHIDQLLGEWWADQIGIDSNYPQERRTKAMASLLKYNFCSNFHGISLKPRQFATLDDAGLKILTWPKEPQPVPSMRYADEVMTGFEYGAGVSMIHNGLQREGLMVIKAIYDRYDGQLRTEGITNSGGPCGYTGNPFGDDECGKFYGRSLSVWSALLALQGFNYDGPAGVIGFKPRWQVEDHASFFTVAEGYGVFTQVKKQQKMTATIDLREGQLSLKQLVLLAPSEQPPAVVNVSLAGATVSSDFEMIDGDIQITFKDAQNLQAGQQIEIKLS</sequence>
<dbReference type="InterPro" id="IPR013320">
    <property type="entry name" value="ConA-like_dom_sf"/>
</dbReference>
<dbReference type="RefSeq" id="WP_319835035.1">
    <property type="nucleotide sequence ID" value="NZ_CP138858.1"/>
</dbReference>
<feature type="signal peptide" evidence="1">
    <location>
        <begin position="1"/>
        <end position="27"/>
    </location>
</feature>
<evidence type="ECO:0000256" key="1">
    <source>
        <dbReference type="SAM" id="SignalP"/>
    </source>
</evidence>
<feature type="chain" id="PRO_5045112586" evidence="1">
    <location>
        <begin position="28"/>
        <end position="1102"/>
    </location>
</feature>
<dbReference type="Pfam" id="PF12215">
    <property type="entry name" value="Glyco_hydr_116N"/>
    <property type="match status" value="1"/>
</dbReference>
<dbReference type="Proteomes" id="UP001324993">
    <property type="component" value="Chromosome"/>
</dbReference>
<feature type="domain" description="Glycosyl-hydrolase family 116 catalytic region" evidence="2">
    <location>
        <begin position="699"/>
        <end position="982"/>
    </location>
</feature>
<protein>
    <submittedName>
        <fullName evidence="4">GH116 family glycosyl-hydrolase</fullName>
        <ecNumber evidence="4">3.2.1.-</ecNumber>
    </submittedName>
</protein>
<evidence type="ECO:0000259" key="2">
    <source>
        <dbReference type="Pfam" id="PF04685"/>
    </source>
</evidence>
<keyword evidence="1" id="KW-0732">Signal</keyword>
<dbReference type="SUPFAM" id="SSF48208">
    <property type="entry name" value="Six-hairpin glycosidases"/>
    <property type="match status" value="1"/>
</dbReference>
<dbReference type="Pfam" id="PF04685">
    <property type="entry name" value="DUF608"/>
    <property type="match status" value="1"/>
</dbReference>
<dbReference type="InterPro" id="IPR024462">
    <property type="entry name" value="GH116_N"/>
</dbReference>
<gene>
    <name evidence="4" type="ORF">SH580_02780</name>
</gene>
<dbReference type="EMBL" id="CP138858">
    <property type="protein sequence ID" value="WPJ98234.1"/>
    <property type="molecule type" value="Genomic_DNA"/>
</dbReference>
<reference evidence="4 5" key="1">
    <citation type="submission" date="2023-11" db="EMBL/GenBank/DDBJ databases">
        <title>Coraliomargarita sp. nov., isolated from marine algae.</title>
        <authorList>
            <person name="Lee J.K."/>
            <person name="Baek J.H."/>
            <person name="Kim J.M."/>
            <person name="Choi D.G."/>
            <person name="Jeon C.O."/>
        </authorList>
    </citation>
    <scope>NUCLEOTIDE SEQUENCE [LARGE SCALE GENOMIC DNA]</scope>
    <source>
        <strain evidence="4 5">J2-16</strain>
    </source>
</reference>
<evidence type="ECO:0000259" key="3">
    <source>
        <dbReference type="Pfam" id="PF12215"/>
    </source>
</evidence>
<keyword evidence="4" id="KW-0378">Hydrolase</keyword>
<evidence type="ECO:0000313" key="5">
    <source>
        <dbReference type="Proteomes" id="UP001324993"/>
    </source>
</evidence>
<dbReference type="InterPro" id="IPR006311">
    <property type="entry name" value="TAT_signal"/>
</dbReference>